<dbReference type="Proteomes" id="UP000292858">
    <property type="component" value="Unassembled WGS sequence"/>
</dbReference>
<feature type="transmembrane region" description="Helical" evidence="2">
    <location>
        <begin position="12"/>
        <end position="29"/>
    </location>
</feature>
<feature type="region of interest" description="Disordered" evidence="1">
    <location>
        <begin position="300"/>
        <end position="319"/>
    </location>
</feature>
<protein>
    <submittedName>
        <fullName evidence="4">DUF4129 domain-containing protein</fullName>
    </submittedName>
</protein>
<feature type="region of interest" description="Disordered" evidence="1">
    <location>
        <begin position="141"/>
        <end position="163"/>
    </location>
</feature>
<feature type="transmembrane region" description="Helical" evidence="2">
    <location>
        <begin position="211"/>
        <end position="230"/>
    </location>
</feature>
<evidence type="ECO:0000313" key="4">
    <source>
        <dbReference type="EMBL" id="TBH20564.1"/>
    </source>
</evidence>
<reference evidence="4 5" key="1">
    <citation type="submission" date="2019-02" db="EMBL/GenBank/DDBJ databases">
        <title>Thermus sp. a novel from hot spring.</title>
        <authorList>
            <person name="Zhao Z."/>
        </authorList>
    </citation>
    <scope>NUCLEOTIDE SEQUENCE [LARGE SCALE GENOMIC DNA]</scope>
    <source>
        <strain evidence="4 5">CFH 72773T</strain>
    </source>
</reference>
<proteinExistence type="predicted"/>
<keyword evidence="2" id="KW-0812">Transmembrane</keyword>
<evidence type="ECO:0000256" key="2">
    <source>
        <dbReference type="SAM" id="Phobius"/>
    </source>
</evidence>
<feature type="transmembrane region" description="Helical" evidence="2">
    <location>
        <begin position="176"/>
        <end position="199"/>
    </location>
</feature>
<organism evidence="4 5">
    <name type="scientific">Thermus thermamylovorans</name>
    <dbReference type="NCBI Taxonomy" id="2509362"/>
    <lineage>
        <taxon>Bacteria</taxon>
        <taxon>Thermotogati</taxon>
        <taxon>Deinococcota</taxon>
        <taxon>Deinococci</taxon>
        <taxon>Thermales</taxon>
        <taxon>Thermaceae</taxon>
        <taxon>Thermus</taxon>
    </lineage>
</organism>
<evidence type="ECO:0000259" key="3">
    <source>
        <dbReference type="Pfam" id="PF13559"/>
    </source>
</evidence>
<feature type="domain" description="Protein-glutamine gamma-glutamyltransferase-like C-terminal" evidence="3">
    <location>
        <begin position="328"/>
        <end position="392"/>
    </location>
</feature>
<comment type="caution">
    <text evidence="4">The sequence shown here is derived from an EMBL/GenBank/DDBJ whole genome shotgun (WGS) entry which is preliminary data.</text>
</comment>
<feature type="transmembrane region" description="Helical" evidence="2">
    <location>
        <begin position="63"/>
        <end position="86"/>
    </location>
</feature>
<dbReference type="InterPro" id="IPR025403">
    <property type="entry name" value="TgpA-like_C"/>
</dbReference>
<keyword evidence="5" id="KW-1185">Reference proteome</keyword>
<feature type="transmembrane region" description="Helical" evidence="2">
    <location>
        <begin position="36"/>
        <end position="57"/>
    </location>
</feature>
<accession>A0A4Q9B685</accession>
<dbReference type="EMBL" id="SIJL01000007">
    <property type="protein sequence ID" value="TBH20564.1"/>
    <property type="molecule type" value="Genomic_DNA"/>
</dbReference>
<dbReference type="OrthoDB" id="32097at2"/>
<gene>
    <name evidence="4" type="ORF">ETP66_06605</name>
</gene>
<keyword evidence="2" id="KW-0472">Membrane</keyword>
<feature type="transmembrane region" description="Helical" evidence="2">
    <location>
        <begin position="272"/>
        <end position="294"/>
    </location>
</feature>
<sequence length="410" mass="42578">MGGGLLLLGGRLYPGGFLWLAFLPGLLHAGEAPFPLWLPEWALTSGLLLLLGLFLALRERPLASLFLLPPALLLGPPGLFLLGLLHGANLLEGALGRARARGEAFRLGLPGLLVPFFSALALFLLAPYPLPWPSVPPGPGEGIPAPLPGSPSGAPGGGGPAPHAGGGGGLAPWALWLLWALEGALPLALLLLLLALLPLLGRGRALPFRGFHLLPVLLALLAASLLLLYLGTLGGGGAGGAGVPHPAVPGPEALGEGNRTVPEPRARGEVGVALAGFGALLTLALLLALALFLWRQPRGDGEEARGGRGGGRGRSRREALPEDRVRRAYLRALLALRAWGLPRRAWEGPLAYQARVAARFPEVEGALSSLTRLYLPVRYGGRAGEEAAEEAETFLEAILRLCSTNASARP</sequence>
<feature type="transmembrane region" description="Helical" evidence="2">
    <location>
        <begin position="107"/>
        <end position="128"/>
    </location>
</feature>
<name>A0A4Q9B685_9DEIN</name>
<dbReference type="Pfam" id="PF13559">
    <property type="entry name" value="DUF4129"/>
    <property type="match status" value="1"/>
</dbReference>
<evidence type="ECO:0000313" key="5">
    <source>
        <dbReference type="Proteomes" id="UP000292858"/>
    </source>
</evidence>
<feature type="compositionally biased region" description="Gly residues" evidence="1">
    <location>
        <begin position="154"/>
        <end position="163"/>
    </location>
</feature>
<dbReference type="AlphaFoldDB" id="A0A4Q9B685"/>
<keyword evidence="2" id="KW-1133">Transmembrane helix</keyword>
<evidence type="ECO:0000256" key="1">
    <source>
        <dbReference type="SAM" id="MobiDB-lite"/>
    </source>
</evidence>